<dbReference type="GeneID" id="70243428"/>
<evidence type="ECO:0000256" key="8">
    <source>
        <dbReference type="SAM" id="Phobius"/>
    </source>
</evidence>
<dbReference type="PANTHER" id="PTHR48022">
    <property type="entry name" value="PLASTIDIC GLUCOSE TRANSPORTER 4"/>
    <property type="match status" value="1"/>
</dbReference>
<reference evidence="10" key="1">
    <citation type="submission" date="2021-12" db="EMBL/GenBank/DDBJ databases">
        <title>Convergent genome expansion in fungi linked to evolution of root-endophyte symbiosis.</title>
        <authorList>
            <consortium name="DOE Joint Genome Institute"/>
            <person name="Ke Y.-H."/>
            <person name="Bonito G."/>
            <person name="Liao H.-L."/>
            <person name="Looney B."/>
            <person name="Rojas-Flechas A."/>
            <person name="Nash J."/>
            <person name="Hameed K."/>
            <person name="Schadt C."/>
            <person name="Martin F."/>
            <person name="Crous P.W."/>
            <person name="Miettinen O."/>
            <person name="Magnuson J.K."/>
            <person name="Labbe J."/>
            <person name="Jacobson D."/>
            <person name="Doktycz M.J."/>
            <person name="Veneault-Fourrey C."/>
            <person name="Kuo A."/>
            <person name="Mondo S."/>
            <person name="Calhoun S."/>
            <person name="Riley R."/>
            <person name="Ohm R."/>
            <person name="LaButti K."/>
            <person name="Andreopoulos B."/>
            <person name="Pangilinan J."/>
            <person name="Nolan M."/>
            <person name="Tritt A."/>
            <person name="Clum A."/>
            <person name="Lipzen A."/>
            <person name="Daum C."/>
            <person name="Barry K."/>
            <person name="Grigoriev I.V."/>
            <person name="Vilgalys R."/>
        </authorList>
    </citation>
    <scope>NUCLEOTIDE SEQUENCE</scope>
    <source>
        <strain evidence="10">PMI_201</strain>
    </source>
</reference>
<keyword evidence="3 7" id="KW-0813">Transport</keyword>
<dbReference type="InterPro" id="IPR050360">
    <property type="entry name" value="MFS_Sugar_Transporters"/>
</dbReference>
<evidence type="ECO:0000256" key="4">
    <source>
        <dbReference type="ARBA" id="ARBA00022692"/>
    </source>
</evidence>
<keyword evidence="5 8" id="KW-1133">Transmembrane helix</keyword>
<organism evidence="10 11">
    <name type="scientific">Talaromyces proteolyticus</name>
    <dbReference type="NCBI Taxonomy" id="1131652"/>
    <lineage>
        <taxon>Eukaryota</taxon>
        <taxon>Fungi</taxon>
        <taxon>Dikarya</taxon>
        <taxon>Ascomycota</taxon>
        <taxon>Pezizomycotina</taxon>
        <taxon>Eurotiomycetes</taxon>
        <taxon>Eurotiomycetidae</taxon>
        <taxon>Eurotiales</taxon>
        <taxon>Trichocomaceae</taxon>
        <taxon>Talaromyces</taxon>
        <taxon>Talaromyces sect. Bacilispori</taxon>
    </lineage>
</organism>
<dbReference type="PANTHER" id="PTHR48022:SF11">
    <property type="entry name" value="MONOSACCHARIDE TRANSPORTER (HXT8), PUTATIVE (AFU_ORTHOLOGUE AFUA_2G08120)-RELATED"/>
    <property type="match status" value="1"/>
</dbReference>
<evidence type="ECO:0000256" key="3">
    <source>
        <dbReference type="ARBA" id="ARBA00022448"/>
    </source>
</evidence>
<dbReference type="InterPro" id="IPR020846">
    <property type="entry name" value="MFS_dom"/>
</dbReference>
<name>A0AAD4PZS8_9EURO</name>
<sequence>MAKLSRYNIFISIVAAIGAYSYGFGSSVFATSIGQPGFFNYFKLEGINYSAPSIDSAILGALNALFYFGLATGSLIQAWAVDIIGRKLSFAISALVSLIGSALVTGSVAVPMIIVVRMLQGVGLGMLLFLVPLYITEIAPPQHRGLLTGLTTVFFSLGYSVCAFISVGTYFAQSPTVQWRLPLGLSCLGPLVLLLATPYLVESPRYLALVGRNNEALAVLKKIHHDPTDNDNTFAEAEYIQIVRQIEFDKGLDTGILSMVKKPSWRRRCLLAFFIQFSSQSTGVLLLVNYITIIFSNLGMTGVMPLLLYAIMTVTNQVALFIGMFTVDKIGRRTLFLIGFPLLAVCLLVEGILQWKYLDSTNKSGLYACVVFIYLFFFIFCLCIDVTSFIWVSEIFPTAIRSKGVSIGFFAYFTGALTYTTPGALIIKNLQYNMFYLYAGLCVVSTAVVYFFVPETKKIPVEEIGALFGDVVVVHLTADGQGIVEEEKGVVLTHAEFADKNES</sequence>
<evidence type="ECO:0000256" key="6">
    <source>
        <dbReference type="ARBA" id="ARBA00023136"/>
    </source>
</evidence>
<dbReference type="NCBIfam" id="TIGR00879">
    <property type="entry name" value="SP"/>
    <property type="match status" value="1"/>
</dbReference>
<feature type="transmembrane region" description="Helical" evidence="8">
    <location>
        <begin position="334"/>
        <end position="353"/>
    </location>
</feature>
<proteinExistence type="inferred from homology"/>
<dbReference type="Gene3D" id="1.20.1250.20">
    <property type="entry name" value="MFS general substrate transporter like domains"/>
    <property type="match status" value="1"/>
</dbReference>
<dbReference type="AlphaFoldDB" id="A0AAD4PZS8"/>
<evidence type="ECO:0000259" key="9">
    <source>
        <dbReference type="PROSITE" id="PS50850"/>
    </source>
</evidence>
<feature type="transmembrane region" description="Helical" evidence="8">
    <location>
        <begin position="404"/>
        <end position="427"/>
    </location>
</feature>
<dbReference type="SUPFAM" id="SSF103473">
    <property type="entry name" value="MFS general substrate transporter"/>
    <property type="match status" value="1"/>
</dbReference>
<evidence type="ECO:0000256" key="5">
    <source>
        <dbReference type="ARBA" id="ARBA00022989"/>
    </source>
</evidence>
<keyword evidence="11" id="KW-1185">Reference proteome</keyword>
<feature type="transmembrane region" description="Helical" evidence="8">
    <location>
        <begin position="7"/>
        <end position="34"/>
    </location>
</feature>
<feature type="transmembrane region" description="Helical" evidence="8">
    <location>
        <begin position="365"/>
        <end position="392"/>
    </location>
</feature>
<feature type="domain" description="Major facilitator superfamily (MFS) profile" evidence="9">
    <location>
        <begin position="11"/>
        <end position="457"/>
    </location>
</feature>
<dbReference type="PROSITE" id="PS00216">
    <property type="entry name" value="SUGAR_TRANSPORT_1"/>
    <property type="match status" value="1"/>
</dbReference>
<dbReference type="PROSITE" id="PS50850">
    <property type="entry name" value="MFS"/>
    <property type="match status" value="1"/>
</dbReference>
<evidence type="ECO:0000256" key="1">
    <source>
        <dbReference type="ARBA" id="ARBA00004141"/>
    </source>
</evidence>
<gene>
    <name evidence="10" type="ORF">BGW36DRAFT_342984</name>
</gene>
<feature type="transmembrane region" description="Helical" evidence="8">
    <location>
        <begin position="307"/>
        <end position="327"/>
    </location>
</feature>
<dbReference type="InterPro" id="IPR036259">
    <property type="entry name" value="MFS_trans_sf"/>
</dbReference>
<feature type="transmembrane region" description="Helical" evidence="8">
    <location>
        <begin position="269"/>
        <end position="295"/>
    </location>
</feature>
<evidence type="ECO:0000313" key="11">
    <source>
        <dbReference type="Proteomes" id="UP001201262"/>
    </source>
</evidence>
<comment type="subcellular location">
    <subcellularLocation>
        <location evidence="1">Membrane</location>
        <topology evidence="1">Multi-pass membrane protein</topology>
    </subcellularLocation>
</comment>
<feature type="transmembrane region" description="Helical" evidence="8">
    <location>
        <begin position="183"/>
        <end position="201"/>
    </location>
</feature>
<dbReference type="PRINTS" id="PR00171">
    <property type="entry name" value="SUGRTRNSPORT"/>
</dbReference>
<dbReference type="GO" id="GO:0005351">
    <property type="term" value="F:carbohydrate:proton symporter activity"/>
    <property type="evidence" value="ECO:0007669"/>
    <property type="project" value="TreeGrafter"/>
</dbReference>
<protein>
    <submittedName>
        <fullName evidence="10">General substrate transporter</fullName>
    </submittedName>
</protein>
<feature type="transmembrane region" description="Helical" evidence="8">
    <location>
        <begin position="433"/>
        <end position="453"/>
    </location>
</feature>
<dbReference type="Pfam" id="PF00083">
    <property type="entry name" value="Sugar_tr"/>
    <property type="match status" value="1"/>
</dbReference>
<comment type="caution">
    <text evidence="10">The sequence shown here is derived from an EMBL/GenBank/DDBJ whole genome shotgun (WGS) entry which is preliminary data.</text>
</comment>
<feature type="transmembrane region" description="Helical" evidence="8">
    <location>
        <begin position="88"/>
        <end position="108"/>
    </location>
</feature>
<dbReference type="InterPro" id="IPR005829">
    <property type="entry name" value="Sugar_transporter_CS"/>
</dbReference>
<keyword evidence="6 8" id="KW-0472">Membrane</keyword>
<dbReference type="Proteomes" id="UP001201262">
    <property type="component" value="Unassembled WGS sequence"/>
</dbReference>
<feature type="transmembrane region" description="Helical" evidence="8">
    <location>
        <begin position="114"/>
        <end position="135"/>
    </location>
</feature>
<dbReference type="RefSeq" id="XP_046071229.1">
    <property type="nucleotide sequence ID" value="XM_046213141.1"/>
</dbReference>
<accession>A0AAD4PZS8</accession>
<dbReference type="InterPro" id="IPR003663">
    <property type="entry name" value="Sugar/inositol_transpt"/>
</dbReference>
<comment type="similarity">
    <text evidence="2 7">Belongs to the major facilitator superfamily. Sugar transporter (TC 2.A.1.1) family.</text>
</comment>
<evidence type="ECO:0000313" key="10">
    <source>
        <dbReference type="EMBL" id="KAH8696291.1"/>
    </source>
</evidence>
<dbReference type="InterPro" id="IPR005828">
    <property type="entry name" value="MFS_sugar_transport-like"/>
</dbReference>
<evidence type="ECO:0000256" key="7">
    <source>
        <dbReference type="RuleBase" id="RU003346"/>
    </source>
</evidence>
<feature type="transmembrane region" description="Helical" evidence="8">
    <location>
        <begin position="54"/>
        <end position="76"/>
    </location>
</feature>
<keyword evidence="4 8" id="KW-0812">Transmembrane</keyword>
<dbReference type="PROSITE" id="PS00217">
    <property type="entry name" value="SUGAR_TRANSPORT_2"/>
    <property type="match status" value="1"/>
</dbReference>
<dbReference type="GO" id="GO:0016020">
    <property type="term" value="C:membrane"/>
    <property type="evidence" value="ECO:0007669"/>
    <property type="project" value="UniProtKB-SubCell"/>
</dbReference>
<feature type="transmembrane region" description="Helical" evidence="8">
    <location>
        <begin position="147"/>
        <end position="171"/>
    </location>
</feature>
<dbReference type="EMBL" id="JAJTJA010000007">
    <property type="protein sequence ID" value="KAH8696291.1"/>
    <property type="molecule type" value="Genomic_DNA"/>
</dbReference>
<evidence type="ECO:0000256" key="2">
    <source>
        <dbReference type="ARBA" id="ARBA00010992"/>
    </source>
</evidence>